<dbReference type="CDD" id="cd22584">
    <property type="entry name" value="Rcat_RBR_unk"/>
    <property type="match status" value="1"/>
</dbReference>
<comment type="caution">
    <text evidence="14">The sequence shown here is derived from an EMBL/GenBank/DDBJ whole genome shotgun (WGS) entry which is preliminary data.</text>
</comment>
<dbReference type="InterPro" id="IPR017907">
    <property type="entry name" value="Znf_RING_CS"/>
</dbReference>
<dbReference type="CDD" id="cd20335">
    <property type="entry name" value="BRcat_RBR"/>
    <property type="match status" value="1"/>
</dbReference>
<feature type="domain" description="RING-type" evidence="13">
    <location>
        <begin position="789"/>
        <end position="990"/>
    </location>
</feature>
<feature type="region of interest" description="Disordered" evidence="11">
    <location>
        <begin position="1091"/>
        <end position="1148"/>
    </location>
</feature>
<keyword evidence="5" id="KW-0677">Repeat</keyword>
<dbReference type="InterPro" id="IPR031127">
    <property type="entry name" value="E3_UB_ligase_RBR"/>
</dbReference>
<dbReference type="PROSITE" id="PS50089">
    <property type="entry name" value="ZF_RING_2"/>
    <property type="match status" value="1"/>
</dbReference>
<protein>
    <recommendedName>
        <fullName evidence="2">RBR-type E3 ubiquitin transferase</fullName>
        <ecNumber evidence="2">2.3.2.31</ecNumber>
    </recommendedName>
</protein>
<name>S8BP63_DACHA</name>
<gene>
    <name evidence="14" type="ORF">H072_9425</name>
</gene>
<dbReference type="HOGENOM" id="CLU_270115_0_0_1"/>
<evidence type="ECO:0000256" key="10">
    <source>
        <dbReference type="SAM" id="Coils"/>
    </source>
</evidence>
<dbReference type="Pfam" id="PF01485">
    <property type="entry name" value="IBR"/>
    <property type="match status" value="1"/>
</dbReference>
<evidence type="ECO:0000256" key="1">
    <source>
        <dbReference type="ARBA" id="ARBA00001798"/>
    </source>
</evidence>
<feature type="compositionally biased region" description="Acidic residues" evidence="11">
    <location>
        <begin position="95"/>
        <end position="105"/>
    </location>
</feature>
<feature type="compositionally biased region" description="Basic residues" evidence="11">
    <location>
        <begin position="648"/>
        <end position="658"/>
    </location>
</feature>
<dbReference type="InterPro" id="IPR013083">
    <property type="entry name" value="Znf_RING/FYVE/PHD"/>
</dbReference>
<evidence type="ECO:0000256" key="3">
    <source>
        <dbReference type="ARBA" id="ARBA00022679"/>
    </source>
</evidence>
<evidence type="ECO:0000259" key="13">
    <source>
        <dbReference type="PROSITE" id="PS51873"/>
    </source>
</evidence>
<feature type="region of interest" description="Disordered" evidence="11">
    <location>
        <begin position="490"/>
        <end position="786"/>
    </location>
</feature>
<dbReference type="GO" id="GO:0016567">
    <property type="term" value="P:protein ubiquitination"/>
    <property type="evidence" value="ECO:0007669"/>
    <property type="project" value="InterPro"/>
</dbReference>
<evidence type="ECO:0000256" key="2">
    <source>
        <dbReference type="ARBA" id="ARBA00012251"/>
    </source>
</evidence>
<evidence type="ECO:0000256" key="8">
    <source>
        <dbReference type="ARBA" id="ARBA00022833"/>
    </source>
</evidence>
<feature type="region of interest" description="Disordered" evidence="11">
    <location>
        <begin position="70"/>
        <end position="126"/>
    </location>
</feature>
<feature type="compositionally biased region" description="Acidic residues" evidence="11">
    <location>
        <begin position="249"/>
        <end position="263"/>
    </location>
</feature>
<keyword evidence="10" id="KW-0175">Coiled coil</keyword>
<feature type="compositionally biased region" description="Low complexity" evidence="11">
    <location>
        <begin position="201"/>
        <end position="217"/>
    </location>
</feature>
<dbReference type="OMA" id="RRYCPAT"/>
<keyword evidence="8" id="KW-0862">Zinc</keyword>
<feature type="compositionally biased region" description="Basic and acidic residues" evidence="11">
    <location>
        <begin position="605"/>
        <end position="618"/>
    </location>
</feature>
<evidence type="ECO:0000256" key="9">
    <source>
        <dbReference type="PROSITE-ProRule" id="PRU00175"/>
    </source>
</evidence>
<dbReference type="EMBL" id="AQGS01000810">
    <property type="protein sequence ID" value="EPS36982.1"/>
    <property type="molecule type" value="Genomic_DNA"/>
</dbReference>
<dbReference type="PROSITE" id="PS51873">
    <property type="entry name" value="TRIAD"/>
    <property type="match status" value="1"/>
</dbReference>
<feature type="compositionally biased region" description="Polar residues" evidence="11">
    <location>
        <begin position="506"/>
        <end position="526"/>
    </location>
</feature>
<dbReference type="Proteomes" id="UP000015100">
    <property type="component" value="Unassembled WGS sequence"/>
</dbReference>
<dbReference type="InterPro" id="IPR044066">
    <property type="entry name" value="TRIAD_supradom"/>
</dbReference>
<feature type="compositionally biased region" description="Polar residues" evidence="11">
    <location>
        <begin position="324"/>
        <end position="335"/>
    </location>
</feature>
<feature type="region of interest" description="Disordered" evidence="11">
    <location>
        <begin position="15"/>
        <end position="34"/>
    </location>
</feature>
<reference evidence="15" key="2">
    <citation type="submission" date="2013-04" db="EMBL/GenBank/DDBJ databases">
        <title>Genomic mechanisms accounting for the adaptation to parasitism in nematode-trapping fungi.</title>
        <authorList>
            <person name="Ahren D.G."/>
        </authorList>
    </citation>
    <scope>NUCLEOTIDE SEQUENCE [LARGE SCALE GENOMIC DNA]</scope>
    <source>
        <strain evidence="15">CBS 200.50</strain>
    </source>
</reference>
<feature type="compositionally biased region" description="Basic and acidic residues" evidence="11">
    <location>
        <begin position="527"/>
        <end position="538"/>
    </location>
</feature>
<evidence type="ECO:0000256" key="7">
    <source>
        <dbReference type="ARBA" id="ARBA00022786"/>
    </source>
</evidence>
<keyword evidence="4" id="KW-0479">Metal-binding</keyword>
<dbReference type="eggNOG" id="KOG1812">
    <property type="taxonomic scope" value="Eukaryota"/>
</dbReference>
<dbReference type="InterPro" id="IPR002867">
    <property type="entry name" value="IBR_dom"/>
</dbReference>
<feature type="compositionally biased region" description="Basic and acidic residues" evidence="11">
    <location>
        <begin position="666"/>
        <end position="680"/>
    </location>
</feature>
<dbReference type="GO" id="GO:0008270">
    <property type="term" value="F:zinc ion binding"/>
    <property type="evidence" value="ECO:0007669"/>
    <property type="project" value="UniProtKB-KW"/>
</dbReference>
<sequence>MEVIQLGGNAVGVSAKHSSGVRAHGGAGGHRRQSQVSLLIASNPVSSPYFGSAPVSIRYSCNSSASSASPFFPSPHSSSSSPSSVSGSSTFFLNDDNEDDDEDDEVSSRSNTSSPGDLPSYITSTAAAASYEHRRTQYRSSSSSSLSRRCNPLKRSVFSPAVPCGTNKSTAGVPGSKAASACATPRPVRSSSLDFKPDSLVVPSTTSSTNCPVSSSSQRTDTGSRLSWYNPLLSERFQLSYVHESAEELSDIESCDSSDTEEPGDGKSVPLAIQESILYFNTISDIPVPAFVEKRIRDHPSTLAPPKSNSQSELELAHSPAHPRQTSTLSVPNSSHVKKPSLVLLDTSAQHSAPILDQDPDSFEDPDSLYNLSYSASASKTTSDSLLPSKEAAEAYAREQIDLEIEAALEESKRLEDERKAREAEEDAEFLQALHDSIIAEKEAQARREDLEFIDKLFSRRRRPASPFSDCSSISSRSSLDSCRYSTVLTALSPPPPKSPIKVHASANTSPEMPSTAEDLSTPLSHNSRERPISAIRERKPKGKASAGDLYEALRDGPSVRPNLQRASTSTSGGFKRLLGLSGKSIRADNSEEERYHARTPRSTKKGDERPSMDRHASESSVSRSSQRHHRHHHRHHSDEVERESSSHRSHRHHHHRHSEGSSPVKEPRDKEPRDKEPRDKRRSKDKPRALDDTPSKRPSRDRILDDAPAPVSTPAATVPAEIPMPEHASASVTGPEVADISPVKQDKSTAEKKKRRKRHASLGDILRVSRKLKAAAPSEPAAPPEPPKMVECVTCMSDDIPETEAAQLECGHAFCNECLVRLFDLSLTDPAHMPPRCCQPTQHIPLQHVDKLLSTKTKILWNKKYQEFTTVNRRYCPATDCGEWVRPKDFTTVEGIEIGTCPRCKLQICGLCGLKEHGKEECPKDEFLNQVRELGKELGWQRCYSCRAMVELERGCNHMTCRCTAEFCMICGLKWKTCECPWFNFPPEEDDAPAPRLNGDGRLVDDLAWGWEPHNNEDERAARQLAADFAEIDVDERDPHSRSAWAPLFSGAIGEGVMRLLGRTRHLEGAALDRLRHAYANAFDDDFMLGDSDGESEDEVTEFMGGHRGHQGHSDRPTPRAVQTDDHERRRRNRDSTYNLDWSPHQSREDLHGGGDFGFLPQLTRAFLPRMFGGHHHHQHHHGDGEFGIRRAFTDGDTGGFRDDIGRYGDLLEGDLNRMRREFDSVNWGGVGAA</sequence>
<keyword evidence="7" id="KW-0833">Ubl conjugation pathway</keyword>
<feature type="compositionally biased region" description="Acidic residues" evidence="11">
    <location>
        <begin position="1091"/>
        <end position="1102"/>
    </location>
</feature>
<evidence type="ECO:0000313" key="14">
    <source>
        <dbReference type="EMBL" id="EPS36982.1"/>
    </source>
</evidence>
<dbReference type="InterPro" id="IPR001841">
    <property type="entry name" value="Znf_RING"/>
</dbReference>
<feature type="compositionally biased region" description="Low complexity" evidence="11">
    <location>
        <begin position="70"/>
        <end position="94"/>
    </location>
</feature>
<feature type="region of interest" description="Disordered" evidence="11">
    <location>
        <begin position="350"/>
        <end position="369"/>
    </location>
</feature>
<dbReference type="STRING" id="1284197.S8BP63"/>
<feature type="compositionally biased region" description="Basic residues" evidence="11">
    <location>
        <begin position="626"/>
        <end position="636"/>
    </location>
</feature>
<feature type="compositionally biased region" description="Low complexity" evidence="11">
    <location>
        <begin position="708"/>
        <end position="721"/>
    </location>
</feature>
<dbReference type="OrthoDB" id="9977870at2759"/>
<feature type="compositionally biased region" description="Basic and acidic residues" evidence="11">
    <location>
        <begin position="637"/>
        <end position="647"/>
    </location>
</feature>
<feature type="compositionally biased region" description="Basic and acidic residues" evidence="11">
    <location>
        <begin position="687"/>
        <end position="706"/>
    </location>
</feature>
<dbReference type="GO" id="GO:0061630">
    <property type="term" value="F:ubiquitin protein ligase activity"/>
    <property type="evidence" value="ECO:0007669"/>
    <property type="project" value="UniProtKB-EC"/>
</dbReference>
<feature type="region of interest" description="Disordered" evidence="11">
    <location>
        <begin position="249"/>
        <end position="268"/>
    </location>
</feature>
<feature type="region of interest" description="Disordered" evidence="11">
    <location>
        <begin position="156"/>
        <end position="225"/>
    </location>
</feature>
<keyword evidence="15" id="KW-1185">Reference proteome</keyword>
<evidence type="ECO:0000313" key="15">
    <source>
        <dbReference type="Proteomes" id="UP000015100"/>
    </source>
</evidence>
<keyword evidence="3" id="KW-0808">Transferase</keyword>
<evidence type="ECO:0000256" key="11">
    <source>
        <dbReference type="SAM" id="MobiDB-lite"/>
    </source>
</evidence>
<dbReference type="AlphaFoldDB" id="S8BP63"/>
<evidence type="ECO:0000259" key="12">
    <source>
        <dbReference type="PROSITE" id="PS50089"/>
    </source>
</evidence>
<dbReference type="Gene3D" id="1.20.120.1750">
    <property type="match status" value="1"/>
</dbReference>
<feature type="compositionally biased region" description="Acidic residues" evidence="11">
    <location>
        <begin position="358"/>
        <end position="367"/>
    </location>
</feature>
<evidence type="ECO:0000256" key="6">
    <source>
        <dbReference type="ARBA" id="ARBA00022771"/>
    </source>
</evidence>
<accession>S8BP63</accession>
<proteinExistence type="predicted"/>
<keyword evidence="6 9" id="KW-0863">Zinc-finger</keyword>
<reference evidence="14 15" key="1">
    <citation type="journal article" date="2013" name="PLoS Genet.">
        <title>Genomic mechanisms accounting for the adaptation to parasitism in nematode-trapping fungi.</title>
        <authorList>
            <person name="Meerupati T."/>
            <person name="Andersson K.M."/>
            <person name="Friman E."/>
            <person name="Kumar D."/>
            <person name="Tunlid A."/>
            <person name="Ahren D."/>
        </authorList>
    </citation>
    <scope>NUCLEOTIDE SEQUENCE [LARGE SCALE GENOMIC DNA]</scope>
    <source>
        <strain evidence="14 15">CBS 200.50</strain>
    </source>
</reference>
<evidence type="ECO:0000256" key="4">
    <source>
        <dbReference type="ARBA" id="ARBA00022723"/>
    </source>
</evidence>
<dbReference type="EC" id="2.3.2.31" evidence="2"/>
<feature type="region of interest" description="Disordered" evidence="11">
    <location>
        <begin position="297"/>
        <end position="344"/>
    </location>
</feature>
<feature type="coiled-coil region" evidence="10">
    <location>
        <begin position="398"/>
        <end position="441"/>
    </location>
</feature>
<feature type="domain" description="RING-type" evidence="12">
    <location>
        <begin position="793"/>
        <end position="838"/>
    </location>
</feature>
<comment type="catalytic activity">
    <reaction evidence="1">
        <text>[E2 ubiquitin-conjugating enzyme]-S-ubiquitinyl-L-cysteine + [acceptor protein]-L-lysine = [E2 ubiquitin-conjugating enzyme]-L-cysteine + [acceptor protein]-N(6)-ubiquitinyl-L-lysine.</text>
        <dbReference type="EC" id="2.3.2.31"/>
    </reaction>
</comment>
<organism evidence="14 15">
    <name type="scientific">Dactylellina haptotyla (strain CBS 200.50)</name>
    <name type="common">Nematode-trapping fungus</name>
    <name type="synonym">Monacrosporium haptotylum</name>
    <dbReference type="NCBI Taxonomy" id="1284197"/>
    <lineage>
        <taxon>Eukaryota</taxon>
        <taxon>Fungi</taxon>
        <taxon>Dikarya</taxon>
        <taxon>Ascomycota</taxon>
        <taxon>Pezizomycotina</taxon>
        <taxon>Orbiliomycetes</taxon>
        <taxon>Orbiliales</taxon>
        <taxon>Orbiliaceae</taxon>
        <taxon>Dactylellina</taxon>
    </lineage>
</organism>
<dbReference type="Gene3D" id="3.30.40.10">
    <property type="entry name" value="Zinc/RING finger domain, C3HC4 (zinc finger)"/>
    <property type="match status" value="1"/>
</dbReference>
<feature type="compositionally biased region" description="Basic and acidic residues" evidence="11">
    <location>
        <begin position="586"/>
        <end position="597"/>
    </location>
</feature>
<feature type="compositionally biased region" description="Basic and acidic residues" evidence="11">
    <location>
        <begin position="1113"/>
        <end position="1129"/>
    </location>
</feature>
<dbReference type="SUPFAM" id="SSF57850">
    <property type="entry name" value="RING/U-box"/>
    <property type="match status" value="2"/>
</dbReference>
<feature type="compositionally biased region" description="Low complexity" evidence="11">
    <location>
        <begin position="466"/>
        <end position="482"/>
    </location>
</feature>
<dbReference type="PROSITE" id="PS00518">
    <property type="entry name" value="ZF_RING_1"/>
    <property type="match status" value="1"/>
</dbReference>
<feature type="region of interest" description="Disordered" evidence="11">
    <location>
        <begin position="463"/>
        <end position="482"/>
    </location>
</feature>
<evidence type="ECO:0000256" key="5">
    <source>
        <dbReference type="ARBA" id="ARBA00022737"/>
    </source>
</evidence>
<dbReference type="PANTHER" id="PTHR11685">
    <property type="entry name" value="RBR FAMILY RING FINGER AND IBR DOMAIN-CONTAINING"/>
    <property type="match status" value="1"/>
</dbReference>